<accession>A0ABN6ZAF3</accession>
<dbReference type="EMBL" id="AP028055">
    <property type="protein sequence ID" value="BEG99326.1"/>
    <property type="molecule type" value="Genomic_DNA"/>
</dbReference>
<organism evidence="2 3">
    <name type="scientific">Bacteroides sedimenti</name>
    <dbReference type="NCBI Taxonomy" id="2136147"/>
    <lineage>
        <taxon>Bacteria</taxon>
        <taxon>Pseudomonadati</taxon>
        <taxon>Bacteroidota</taxon>
        <taxon>Bacteroidia</taxon>
        <taxon>Bacteroidales</taxon>
        <taxon>Bacteroidaceae</taxon>
        <taxon>Bacteroides</taxon>
    </lineage>
</organism>
<feature type="chain" id="PRO_5046254906" evidence="1">
    <location>
        <begin position="25"/>
        <end position="610"/>
    </location>
</feature>
<proteinExistence type="predicted"/>
<name>A0ABN6ZAF3_9BACE</name>
<dbReference type="RefSeq" id="WP_353329787.1">
    <property type="nucleotide sequence ID" value="NZ_AP028055.1"/>
</dbReference>
<keyword evidence="3" id="KW-1185">Reference proteome</keyword>
<reference evidence="2 3" key="1">
    <citation type="submission" date="2023-04" db="EMBL/GenBank/DDBJ databases">
        <title>Draft genome sequence of acteroides sedimenti strain YN3PY1.</title>
        <authorList>
            <person name="Yoshida N."/>
        </authorList>
    </citation>
    <scope>NUCLEOTIDE SEQUENCE [LARGE SCALE GENOMIC DNA]</scope>
    <source>
        <strain evidence="2 3">YN3PY1</strain>
    </source>
</reference>
<gene>
    <name evidence="2" type="ORF">BSYN_15910</name>
</gene>
<dbReference type="PROSITE" id="PS51257">
    <property type="entry name" value="PROKAR_LIPOPROTEIN"/>
    <property type="match status" value="1"/>
</dbReference>
<dbReference type="Proteomes" id="UP001496674">
    <property type="component" value="Chromosome"/>
</dbReference>
<sequence>MKNIKLVILLNLVGILLTSCSAKASIEEQGYFSTMVEVNNTIISKGAYQPGESVSISFNLLNNSDLPIRIQDLTLVLKDLSSADAPIVFEKHIGENINLKSKEAQSLNIADFFTIPATAPKKVYGVSVKTVFEKNIEKTTNASYFRVITDNSTLLSYDIANSKYKGLDIFALTGGMSAEYAVGKTLASFTGGISHSWYTSPEQGPFPVLSTPDFLQRSIKKTVDLYNNTIGVDTKIKTVVIGTGVPLVSYLSTSMSAAFLPIHFLVSANTEFEVQSLVEYSTSKGIPCYATMGYDGSMPNIGVAWIKLLDLPEEYIKFIKDHQVEQVIVCGVGENGIGESYAKKVLSSKMTEKYGAGSVYILYPGYGSDSDIATLTNNIYDFKQLRLSSPLYISDWESGIINNQLTNISNTLKSQTSASAYSLVSDDMGKLYNMSSYLVVKNIKNNEALLKSPYINGVAFNEYLVSHPQYEIYTGYVPFLYWQFTSTADLINNCFTNTKGAISLSYLAVGQKFTSLKFFLNSNYGRDKIKDALINKGVPGSNITIRDQSDNDVWNPTNGMNSPCEKFADDIVSNVGVSKYVSIVKAFTPLSIKDIENVSKQIGGIELKKY</sequence>
<evidence type="ECO:0000313" key="3">
    <source>
        <dbReference type="Proteomes" id="UP001496674"/>
    </source>
</evidence>
<protein>
    <submittedName>
        <fullName evidence="2">Uncharacterized protein</fullName>
    </submittedName>
</protein>
<evidence type="ECO:0000313" key="2">
    <source>
        <dbReference type="EMBL" id="BEG99326.1"/>
    </source>
</evidence>
<feature type="signal peptide" evidence="1">
    <location>
        <begin position="1"/>
        <end position="24"/>
    </location>
</feature>
<keyword evidence="1" id="KW-0732">Signal</keyword>
<evidence type="ECO:0000256" key="1">
    <source>
        <dbReference type="SAM" id="SignalP"/>
    </source>
</evidence>